<dbReference type="WBParaSite" id="TCONS_00000560.p1">
    <property type="protein sequence ID" value="TCONS_00000560.p1"/>
    <property type="gene ID" value="XLOC_000560"/>
</dbReference>
<dbReference type="SMART" id="SM00176">
    <property type="entry name" value="RAN"/>
    <property type="match status" value="1"/>
</dbReference>
<dbReference type="InterPro" id="IPR001806">
    <property type="entry name" value="Small_GTPase"/>
</dbReference>
<dbReference type="WBParaSite" id="SSTP_0001169000.1">
    <property type="protein sequence ID" value="SSTP_0001169000.1"/>
    <property type="gene ID" value="SSTP_0001169000"/>
</dbReference>
<dbReference type="PROSITE" id="PS51419">
    <property type="entry name" value="RAB"/>
    <property type="match status" value="1"/>
</dbReference>
<evidence type="ECO:0000256" key="2">
    <source>
        <dbReference type="ARBA" id="ARBA00022741"/>
    </source>
</evidence>
<protein>
    <submittedName>
        <fullName evidence="5">Rab family GTPase</fullName>
    </submittedName>
</protein>
<dbReference type="AlphaFoldDB" id="A0A0K0EQG1"/>
<dbReference type="STRING" id="6248.A0A0K0EQG1"/>
<dbReference type="InterPro" id="IPR005225">
    <property type="entry name" value="Small_GTP-bd"/>
</dbReference>
<dbReference type="Pfam" id="PF00071">
    <property type="entry name" value="Ras"/>
    <property type="match status" value="1"/>
</dbReference>
<proteinExistence type="inferred from homology"/>
<evidence type="ECO:0000313" key="5">
    <source>
        <dbReference type="WBParaSite" id="SSTP_0001169000.1"/>
    </source>
</evidence>
<dbReference type="PANTHER" id="PTHR47981:SF20">
    <property type="entry name" value="RAS-RELATED PROTEIN RAB-7A"/>
    <property type="match status" value="1"/>
</dbReference>
<evidence type="ECO:0000256" key="1">
    <source>
        <dbReference type="ARBA" id="ARBA00006270"/>
    </source>
</evidence>
<dbReference type="PRINTS" id="PR00449">
    <property type="entry name" value="RASTRNSFRMNG"/>
</dbReference>
<dbReference type="GO" id="GO:0090385">
    <property type="term" value="P:phagosome-lysosome fusion"/>
    <property type="evidence" value="ECO:0007669"/>
    <property type="project" value="TreeGrafter"/>
</dbReference>
<dbReference type="GO" id="GO:0005770">
    <property type="term" value="C:late endosome"/>
    <property type="evidence" value="ECO:0007669"/>
    <property type="project" value="TreeGrafter"/>
</dbReference>
<reference evidence="5" key="1">
    <citation type="submission" date="2015-08" db="UniProtKB">
        <authorList>
            <consortium name="WormBaseParasite"/>
        </authorList>
    </citation>
    <scope>IDENTIFICATION</scope>
</reference>
<dbReference type="InterPro" id="IPR027417">
    <property type="entry name" value="P-loop_NTPase"/>
</dbReference>
<accession>A0A0K0EQG1</accession>
<dbReference type="GO" id="GO:0005764">
    <property type="term" value="C:lysosome"/>
    <property type="evidence" value="ECO:0007669"/>
    <property type="project" value="TreeGrafter"/>
</dbReference>
<dbReference type="SMART" id="SM00175">
    <property type="entry name" value="RAB"/>
    <property type="match status" value="1"/>
</dbReference>
<evidence type="ECO:0000313" key="4">
    <source>
        <dbReference type="Proteomes" id="UP000035681"/>
    </source>
</evidence>
<dbReference type="GO" id="GO:0005525">
    <property type="term" value="F:GTP binding"/>
    <property type="evidence" value="ECO:0007669"/>
    <property type="project" value="UniProtKB-KW"/>
</dbReference>
<dbReference type="FunFam" id="3.40.50.300:FF:001329">
    <property type="entry name" value="Small GTP-binding protein, putative"/>
    <property type="match status" value="1"/>
</dbReference>
<organism evidence="5">
    <name type="scientific">Strongyloides stercoralis</name>
    <name type="common">Threadworm</name>
    <dbReference type="NCBI Taxonomy" id="6248"/>
    <lineage>
        <taxon>Eukaryota</taxon>
        <taxon>Metazoa</taxon>
        <taxon>Ecdysozoa</taxon>
        <taxon>Nematoda</taxon>
        <taxon>Chromadorea</taxon>
        <taxon>Rhabditida</taxon>
        <taxon>Tylenchina</taxon>
        <taxon>Panagrolaimomorpha</taxon>
        <taxon>Strongyloidoidea</taxon>
        <taxon>Strongyloididae</taxon>
        <taxon>Strongyloides</taxon>
    </lineage>
</organism>
<dbReference type="SUPFAM" id="SSF52540">
    <property type="entry name" value="P-loop containing nucleoside triphosphate hydrolases"/>
    <property type="match status" value="1"/>
</dbReference>
<evidence type="ECO:0000256" key="3">
    <source>
        <dbReference type="ARBA" id="ARBA00023134"/>
    </source>
</evidence>
<keyword evidence="2" id="KW-0547">Nucleotide-binding</keyword>
<dbReference type="NCBIfam" id="TIGR00231">
    <property type="entry name" value="small_GTP"/>
    <property type="match status" value="1"/>
</dbReference>
<keyword evidence="4" id="KW-1185">Reference proteome</keyword>
<dbReference type="GO" id="GO:0003924">
    <property type="term" value="F:GTPase activity"/>
    <property type="evidence" value="ECO:0007669"/>
    <property type="project" value="InterPro"/>
</dbReference>
<dbReference type="SMART" id="SM00173">
    <property type="entry name" value="RAS"/>
    <property type="match status" value="1"/>
</dbReference>
<keyword evidence="3" id="KW-0342">GTP-binding</keyword>
<dbReference type="PANTHER" id="PTHR47981">
    <property type="entry name" value="RAB FAMILY"/>
    <property type="match status" value="1"/>
</dbReference>
<name>A0A0K0EQG1_STRER</name>
<dbReference type="PROSITE" id="PS51421">
    <property type="entry name" value="RAS"/>
    <property type="match status" value="1"/>
</dbReference>
<dbReference type="SMART" id="SM00174">
    <property type="entry name" value="RHO"/>
    <property type="match status" value="1"/>
</dbReference>
<dbReference type="Gene3D" id="3.40.50.300">
    <property type="entry name" value="P-loop containing nucleotide triphosphate hydrolases"/>
    <property type="match status" value="1"/>
</dbReference>
<sequence>MDSQKNFWIKPTLKVIVLGDSGVGKTSIVNRFTGDDYLPKPKATVGVDFKSKNIVYNNFNVTLQFWDTAGQEKFESVADSYYRGADCCILVYDVTEKSSFSRLQVWKEKFLFHASLSKYDDFPFIVMGNKIDKGCRAISNEVIEGWKEMNKDISHFEVSAKEDINIRSAFNIIPELVMQEKFVNDKCNNINLQTISLIKNRRMSMKKSSISYCCCC</sequence>
<comment type="similarity">
    <text evidence="1">Belongs to the small GTPase superfamily. Rab family.</text>
</comment>
<dbReference type="Proteomes" id="UP000035681">
    <property type="component" value="Unplaced"/>
</dbReference>
<dbReference type="GO" id="GO:0045335">
    <property type="term" value="C:phagocytic vesicle"/>
    <property type="evidence" value="ECO:0007669"/>
    <property type="project" value="TreeGrafter"/>
</dbReference>